<dbReference type="KEGG" id="vg:55811521"/>
<dbReference type="EMBL" id="MK278860">
    <property type="protein sequence ID" value="AZU98723.1"/>
    <property type="molecule type" value="Genomic_DNA"/>
</dbReference>
<reference evidence="1 2" key="1">
    <citation type="submission" date="2018-12" db="EMBL/GenBank/DDBJ databases">
        <title>Successful treatment of antibiotic resistant microbial bone infection with bacteriophages.</title>
        <authorList>
            <person name="Nir-Paz R."/>
            <person name="Gelman D."/>
            <person name="Khouri A."/>
            <person name="Sisson B.M."/>
            <person name="Fackler J."/>
            <person name="Oren S.A."/>
            <person name="Khalifa L."/>
            <person name="Rimon A."/>
            <person name="Glazer S.C."/>
            <person name="Moses A.E."/>
            <person name="Yoram W."/>
            <person name="Schooley R.T."/>
            <person name="Hazan R."/>
        </authorList>
    </citation>
    <scope>NUCLEOTIDE SEQUENCE [LARGE SCALE GENOMIC DNA]</scope>
</reference>
<accession>A0A3Q9R760</accession>
<keyword evidence="2" id="KW-1185">Reference proteome</keyword>
<sequence>MITIPTTAMTINTNHGILKLEVHNWCQEITLRNKAGKCLAFSDGTKESMIKLLAYFDEEDHDKICSVIFSLGDDELCGKILTFWSKPYEI</sequence>
<evidence type="ECO:0000313" key="2">
    <source>
        <dbReference type="Proteomes" id="UP000287416"/>
    </source>
</evidence>
<dbReference type="Proteomes" id="UP000287416">
    <property type="component" value="Segment"/>
</dbReference>
<evidence type="ECO:0000313" key="1">
    <source>
        <dbReference type="EMBL" id="AZU98723.1"/>
    </source>
</evidence>
<organism evidence="1 2">
    <name type="scientific">Acinetobacter phage AbTZA1</name>
    <dbReference type="NCBI Taxonomy" id="2500827"/>
    <lineage>
        <taxon>Viruses</taxon>
        <taxon>Duplodnaviria</taxon>
        <taxon>Heunggongvirae</taxon>
        <taxon>Uroviricota</taxon>
        <taxon>Caudoviricetes</taxon>
        <taxon>Pantevenvirales</taxon>
        <taxon>Straboviridae</taxon>
        <taxon>Twarogvirinae</taxon>
        <taxon>Hadassahvirus</taxon>
        <taxon>Hadassahvirus azbtza1</taxon>
    </lineage>
</organism>
<dbReference type="GeneID" id="55811521"/>
<dbReference type="RefSeq" id="YP_009882225.1">
    <property type="nucleotide sequence ID" value="NC_049445.1"/>
</dbReference>
<protein>
    <submittedName>
        <fullName evidence="1">Uncharacterized protein</fullName>
    </submittedName>
</protein>
<proteinExistence type="predicted"/>
<name>A0A3Q9R760_9CAUD</name>